<dbReference type="PATRIC" id="fig|270351.10.peg.3373"/>
<protein>
    <submittedName>
        <fullName evidence="2">ATP-binding protein</fullName>
    </submittedName>
</protein>
<proteinExistence type="predicted"/>
<dbReference type="GO" id="GO:0000731">
    <property type="term" value="P:DNA synthesis involved in DNA repair"/>
    <property type="evidence" value="ECO:0007669"/>
    <property type="project" value="TreeGrafter"/>
</dbReference>
<keyword evidence="2" id="KW-0067">ATP-binding</keyword>
<dbReference type="GO" id="GO:0016887">
    <property type="term" value="F:ATP hydrolysis activity"/>
    <property type="evidence" value="ECO:0007669"/>
    <property type="project" value="InterPro"/>
</dbReference>
<reference evidence="2 3" key="1">
    <citation type="journal article" date="2015" name="Genome Announc.">
        <title>Complete Genome Sequence of Methylobacterium aquaticum Strain 22A, Isolated from Racomitrium japonicum Moss.</title>
        <authorList>
            <person name="Tani A."/>
            <person name="Ogura Y."/>
            <person name="Hayashi T."/>
            <person name="Kimbara K."/>
        </authorList>
    </citation>
    <scope>NUCLEOTIDE SEQUENCE [LARGE SCALE GENOMIC DNA]</scope>
    <source>
        <strain evidence="2 3">MA-22A</strain>
    </source>
</reference>
<evidence type="ECO:0000313" key="3">
    <source>
        <dbReference type="Proteomes" id="UP000061432"/>
    </source>
</evidence>
<feature type="domain" description="ATPase AAA-type core" evidence="1">
    <location>
        <begin position="24"/>
        <end position="351"/>
    </location>
</feature>
<dbReference type="PANTHER" id="PTHR32182">
    <property type="entry name" value="DNA REPLICATION AND REPAIR PROTEIN RECF"/>
    <property type="match status" value="1"/>
</dbReference>
<keyword evidence="2" id="KW-0547">Nucleotide-binding</keyword>
<dbReference type="GO" id="GO:0006302">
    <property type="term" value="P:double-strand break repair"/>
    <property type="evidence" value="ECO:0007669"/>
    <property type="project" value="TreeGrafter"/>
</dbReference>
<dbReference type="InterPro" id="IPR027417">
    <property type="entry name" value="P-loop_NTPase"/>
</dbReference>
<dbReference type="OrthoDB" id="7596665at2"/>
<dbReference type="Gene3D" id="3.40.50.300">
    <property type="entry name" value="P-loop containing nucleotide triphosphate hydrolases"/>
    <property type="match status" value="2"/>
</dbReference>
<accession>A0A0C6FU64</accession>
<dbReference type="RefSeq" id="WP_060847705.1">
    <property type="nucleotide sequence ID" value="NZ_AP014704.1"/>
</dbReference>
<dbReference type="SUPFAM" id="SSF52540">
    <property type="entry name" value="P-loop containing nucleoside triphosphate hydrolases"/>
    <property type="match status" value="1"/>
</dbReference>
<dbReference type="Pfam" id="PF13304">
    <property type="entry name" value="AAA_21"/>
    <property type="match status" value="1"/>
</dbReference>
<dbReference type="STRING" id="270351.Maq22A_c17470"/>
<name>A0A0C6FU64_9HYPH</name>
<dbReference type="FunFam" id="3.40.50.300:FF:002708">
    <property type="entry name" value="FeS assembly ATPase SufC"/>
    <property type="match status" value="1"/>
</dbReference>
<gene>
    <name evidence="2" type="ORF">Maq22A_c17470</name>
</gene>
<dbReference type="InterPro" id="IPR003959">
    <property type="entry name" value="ATPase_AAA_core"/>
</dbReference>
<dbReference type="Proteomes" id="UP000061432">
    <property type="component" value="Chromosome"/>
</dbReference>
<organism evidence="2 3">
    <name type="scientific">Methylobacterium aquaticum</name>
    <dbReference type="NCBI Taxonomy" id="270351"/>
    <lineage>
        <taxon>Bacteria</taxon>
        <taxon>Pseudomonadati</taxon>
        <taxon>Pseudomonadota</taxon>
        <taxon>Alphaproteobacteria</taxon>
        <taxon>Hyphomicrobiales</taxon>
        <taxon>Methylobacteriaceae</taxon>
        <taxon>Methylobacterium</taxon>
    </lineage>
</organism>
<dbReference type="InterPro" id="IPR014555">
    <property type="entry name" value="RecF-like"/>
</dbReference>
<dbReference type="GO" id="GO:0005524">
    <property type="term" value="F:ATP binding"/>
    <property type="evidence" value="ECO:0007669"/>
    <property type="project" value="UniProtKB-KW"/>
</dbReference>
<reference evidence="3" key="2">
    <citation type="submission" date="2015-01" db="EMBL/GenBank/DDBJ databases">
        <title>Complete genome sequence of Methylobacterium aquaticum strain 22A.</title>
        <authorList>
            <person name="Tani A."/>
            <person name="Ogura Y."/>
            <person name="Hayashi T."/>
        </authorList>
    </citation>
    <scope>NUCLEOTIDE SEQUENCE [LARGE SCALE GENOMIC DNA]</scope>
    <source>
        <strain evidence="3">MA-22A</strain>
    </source>
</reference>
<dbReference type="CDD" id="cd00267">
    <property type="entry name" value="ABC_ATPase"/>
    <property type="match status" value="1"/>
</dbReference>
<dbReference type="PIRSF" id="PIRSF029347">
    <property type="entry name" value="RecF"/>
    <property type="match status" value="1"/>
</dbReference>
<dbReference type="AlphaFoldDB" id="A0A0C6FU64"/>
<dbReference type="KEGG" id="maqu:Maq22A_c17470"/>
<evidence type="ECO:0000313" key="2">
    <source>
        <dbReference type="EMBL" id="BAQ46610.1"/>
    </source>
</evidence>
<dbReference type="EMBL" id="AP014704">
    <property type="protein sequence ID" value="BAQ46610.1"/>
    <property type="molecule type" value="Genomic_DNA"/>
</dbReference>
<dbReference type="PANTHER" id="PTHR32182:SF25">
    <property type="entry name" value="SLR1056 PROTEIN"/>
    <property type="match status" value="1"/>
</dbReference>
<evidence type="ECO:0000259" key="1">
    <source>
        <dbReference type="Pfam" id="PF13304"/>
    </source>
</evidence>
<sequence length="386" mass="41816">MPIHRLAIAGYRSLRDIVLGLDRLTVVTGANGSGKSSLYRALRLLAEVAQGRAIPSLAREGGFASALWAGPETFGRRVLDGSQRVEGTVRRRPVELKLGFSDDDVGYAIALGLPPPSFAGTFFSHDPEIKAESVWNGPIVGRANVFAERRGPLVRLRDGTGTWTEALGDLPAYDSLMTHGADPRDALDVLRLRERMRAWRFYDHFRTDRDAPARRPQIGTRTPVLAGDGADVAAAIRTIIEIGDRDALDATIAEAFPGAELSVASGEDHFTLEFRQHGLLRPLRGAELSDGTLRYILLAAALLSPRPPELMVLNEPETSLHADLLAPLAALIARAAEGTQVLVVSHAAALVAALEREGAARITLEKRLGETLAPDHDPPSWTWPKR</sequence>